<evidence type="ECO:0000256" key="1">
    <source>
        <dbReference type="SAM" id="SignalP"/>
    </source>
</evidence>
<protein>
    <recommendedName>
        <fullName evidence="4">Secreted protein</fullName>
    </recommendedName>
</protein>
<gene>
    <name evidence="2" type="ORF">RRG08_008466</name>
</gene>
<evidence type="ECO:0000313" key="2">
    <source>
        <dbReference type="EMBL" id="KAK3772629.1"/>
    </source>
</evidence>
<dbReference type="Proteomes" id="UP001283361">
    <property type="component" value="Unassembled WGS sequence"/>
</dbReference>
<comment type="caution">
    <text evidence="2">The sequence shown here is derived from an EMBL/GenBank/DDBJ whole genome shotgun (WGS) entry which is preliminary data.</text>
</comment>
<evidence type="ECO:0000313" key="3">
    <source>
        <dbReference type="Proteomes" id="UP001283361"/>
    </source>
</evidence>
<proteinExistence type="predicted"/>
<organism evidence="2 3">
    <name type="scientific">Elysia crispata</name>
    <name type="common">lettuce slug</name>
    <dbReference type="NCBI Taxonomy" id="231223"/>
    <lineage>
        <taxon>Eukaryota</taxon>
        <taxon>Metazoa</taxon>
        <taxon>Spiralia</taxon>
        <taxon>Lophotrochozoa</taxon>
        <taxon>Mollusca</taxon>
        <taxon>Gastropoda</taxon>
        <taxon>Heterobranchia</taxon>
        <taxon>Euthyneura</taxon>
        <taxon>Panpulmonata</taxon>
        <taxon>Sacoglossa</taxon>
        <taxon>Placobranchoidea</taxon>
        <taxon>Plakobranchidae</taxon>
        <taxon>Elysia</taxon>
    </lineage>
</organism>
<evidence type="ECO:0008006" key="4">
    <source>
        <dbReference type="Google" id="ProtNLM"/>
    </source>
</evidence>
<dbReference type="AlphaFoldDB" id="A0AAE0ZND8"/>
<keyword evidence="1" id="KW-0732">Signal</keyword>
<keyword evidence="3" id="KW-1185">Reference proteome</keyword>
<name>A0AAE0ZND8_9GAST</name>
<feature type="signal peptide" evidence="1">
    <location>
        <begin position="1"/>
        <end position="21"/>
    </location>
</feature>
<feature type="chain" id="PRO_5042180048" description="Secreted protein" evidence="1">
    <location>
        <begin position="22"/>
        <end position="136"/>
    </location>
</feature>
<dbReference type="EMBL" id="JAWDGP010003610">
    <property type="protein sequence ID" value="KAK3772629.1"/>
    <property type="molecule type" value="Genomic_DNA"/>
</dbReference>
<reference evidence="2" key="1">
    <citation type="journal article" date="2023" name="G3 (Bethesda)">
        <title>A reference genome for the long-term kleptoplast-retaining sea slug Elysia crispata morphotype clarki.</title>
        <authorList>
            <person name="Eastman K.E."/>
            <person name="Pendleton A.L."/>
            <person name="Shaikh M.A."/>
            <person name="Suttiyut T."/>
            <person name="Ogas R."/>
            <person name="Tomko P."/>
            <person name="Gavelis G."/>
            <person name="Widhalm J.R."/>
            <person name="Wisecaver J.H."/>
        </authorList>
    </citation>
    <scope>NUCLEOTIDE SEQUENCE</scope>
    <source>
        <strain evidence="2">ECLA1</strain>
    </source>
</reference>
<sequence>MSRNFIFLFTILACCCVYMEATPVQNRIVTEDSSSNNGKPYLSQRDAIPVDPAELPDLSSASPSNGFNSNLPNLPVGILHTPTNRENQFTSTHKSPNFPWRPRRARVNLKKRSVDLLSPDCCYVDPLCITSAQCIN</sequence>
<accession>A0AAE0ZND8</accession>